<keyword evidence="3" id="KW-0583">PHB biosynthesis</keyword>
<comment type="pathway">
    <text evidence="1">Biopolymer metabolism; poly-(R)-3-hydroxybutanoate biosynthesis.</text>
</comment>
<feature type="compositionally biased region" description="Low complexity" evidence="4">
    <location>
        <begin position="344"/>
        <end position="360"/>
    </location>
</feature>
<comment type="caution">
    <text evidence="5">The sequence shown here is derived from an EMBL/GenBank/DDBJ whole genome shotgun (WGS) entry which is preliminary data.</text>
</comment>
<reference evidence="5 6" key="1">
    <citation type="submission" date="2018-07" db="EMBL/GenBank/DDBJ databases">
        <title>Dyella monticola sp. nov. and Dyella psychrodurans sp. nov. isolated from monsoon evergreen broad-leaved forest soil of Dinghu Mountain, China.</title>
        <authorList>
            <person name="Gao Z."/>
            <person name="Qiu L."/>
        </authorList>
    </citation>
    <scope>NUCLEOTIDE SEQUENCE [LARGE SCALE GENOMIC DNA]</scope>
    <source>
        <strain evidence="5 6">4MSK11</strain>
    </source>
</reference>
<evidence type="ECO:0000256" key="1">
    <source>
        <dbReference type="ARBA" id="ARBA00004683"/>
    </source>
</evidence>
<gene>
    <name evidence="5" type="ORF">DWU99_04420</name>
</gene>
<sequence>MAFQFEDAGMPDQANEFLKDYQAFAQQSWDAWMRYLQQQPGASVPFGFSPPPTPPANDFLTRSLANLQAYGSWLQQAAGAGATGQFGNWQQPAAMQPFLAAFNQPFAQTVAGLDSASAFGLDHQWQSWLQAMQRSGMGGMSGSGMGGMSMPSAMAAFGITREVQLDQQAMAAAMNEYAQINARYQTLLQQVNAQGIERMQELLKEHSEPGKQIESLKGLYDMWVDAMEDAYSKMALSGEYREVFGALVNAQMQVRKLQQQQTEQMCRELGIPTRSELDSLGKRVQQLRRDMQVRHQESPRADASEVDVLRAEIATLKRELAASKSTKTAAVRPIKSGDNDKHSTATPRAKAAGSASAKRK</sequence>
<protein>
    <recommendedName>
        <fullName evidence="2">Poly(3-hydroxyalkanoate) polymerase subunit PhaE</fullName>
    </recommendedName>
</protein>
<dbReference type="Pfam" id="PF09712">
    <property type="entry name" value="PHA_synth_III_E"/>
    <property type="match status" value="1"/>
</dbReference>
<name>A0A370XDN7_9GAMM</name>
<evidence type="ECO:0000256" key="3">
    <source>
        <dbReference type="ARBA" id="ARBA00022752"/>
    </source>
</evidence>
<dbReference type="EMBL" id="QRBF01000001">
    <property type="protein sequence ID" value="RDS86489.1"/>
    <property type="molecule type" value="Genomic_DNA"/>
</dbReference>
<evidence type="ECO:0000256" key="2">
    <source>
        <dbReference type="ARBA" id="ARBA00019066"/>
    </source>
</evidence>
<evidence type="ECO:0000313" key="5">
    <source>
        <dbReference type="EMBL" id="RDS86489.1"/>
    </source>
</evidence>
<dbReference type="InterPro" id="IPR010123">
    <property type="entry name" value="PHA_synth_III_E"/>
</dbReference>
<accession>A0A370XDN7</accession>
<dbReference type="UniPathway" id="UPA00917"/>
<evidence type="ECO:0000313" key="6">
    <source>
        <dbReference type="Proteomes" id="UP000255334"/>
    </source>
</evidence>
<keyword evidence="6" id="KW-1185">Reference proteome</keyword>
<proteinExistence type="predicted"/>
<dbReference type="GO" id="GO:0042619">
    <property type="term" value="P:poly-hydroxybutyrate biosynthetic process"/>
    <property type="evidence" value="ECO:0007669"/>
    <property type="project" value="UniProtKB-KW"/>
</dbReference>
<organism evidence="5 6">
    <name type="scientific">Dyella psychrodurans</name>
    <dbReference type="NCBI Taxonomy" id="1927960"/>
    <lineage>
        <taxon>Bacteria</taxon>
        <taxon>Pseudomonadati</taxon>
        <taxon>Pseudomonadota</taxon>
        <taxon>Gammaproteobacteria</taxon>
        <taxon>Lysobacterales</taxon>
        <taxon>Rhodanobacteraceae</taxon>
        <taxon>Dyella</taxon>
    </lineage>
</organism>
<dbReference type="AlphaFoldDB" id="A0A370XDN7"/>
<dbReference type="Proteomes" id="UP000255334">
    <property type="component" value="Unassembled WGS sequence"/>
</dbReference>
<evidence type="ECO:0000256" key="4">
    <source>
        <dbReference type="SAM" id="MobiDB-lite"/>
    </source>
</evidence>
<feature type="region of interest" description="Disordered" evidence="4">
    <location>
        <begin position="320"/>
        <end position="360"/>
    </location>
</feature>